<name>A0A1R3HF79_COCAP</name>
<dbReference type="PROSITE" id="PS00018">
    <property type="entry name" value="EF_HAND_1"/>
    <property type="match status" value="1"/>
</dbReference>
<evidence type="ECO:0000256" key="2">
    <source>
        <dbReference type="SAM" id="MobiDB-lite"/>
    </source>
</evidence>
<dbReference type="CDD" id="cd00051">
    <property type="entry name" value="EFh"/>
    <property type="match status" value="1"/>
</dbReference>
<dbReference type="PROSITE" id="PS50222">
    <property type="entry name" value="EF_HAND_2"/>
    <property type="match status" value="1"/>
</dbReference>
<feature type="region of interest" description="Disordered" evidence="2">
    <location>
        <begin position="130"/>
        <end position="157"/>
    </location>
</feature>
<dbReference type="Gene3D" id="1.10.238.10">
    <property type="entry name" value="EF-hand"/>
    <property type="match status" value="1"/>
</dbReference>
<organism evidence="4 5">
    <name type="scientific">Corchorus capsularis</name>
    <name type="common">Jute</name>
    <dbReference type="NCBI Taxonomy" id="210143"/>
    <lineage>
        <taxon>Eukaryota</taxon>
        <taxon>Viridiplantae</taxon>
        <taxon>Streptophyta</taxon>
        <taxon>Embryophyta</taxon>
        <taxon>Tracheophyta</taxon>
        <taxon>Spermatophyta</taxon>
        <taxon>Magnoliopsida</taxon>
        <taxon>eudicotyledons</taxon>
        <taxon>Gunneridae</taxon>
        <taxon>Pentapetalae</taxon>
        <taxon>rosids</taxon>
        <taxon>malvids</taxon>
        <taxon>Malvales</taxon>
        <taxon>Malvaceae</taxon>
        <taxon>Grewioideae</taxon>
        <taxon>Apeibeae</taxon>
        <taxon>Corchorus</taxon>
    </lineage>
</organism>
<dbReference type="STRING" id="210143.A0A1R3HF79"/>
<dbReference type="InterPro" id="IPR018247">
    <property type="entry name" value="EF_Hand_1_Ca_BS"/>
</dbReference>
<dbReference type="InterPro" id="IPR002048">
    <property type="entry name" value="EF_hand_dom"/>
</dbReference>
<keyword evidence="1" id="KW-0106">Calcium</keyword>
<dbReference type="InterPro" id="IPR011992">
    <property type="entry name" value="EF-hand-dom_pair"/>
</dbReference>
<dbReference type="OrthoDB" id="8785703at2759"/>
<dbReference type="SMART" id="SM00054">
    <property type="entry name" value="EFh"/>
    <property type="match status" value="2"/>
</dbReference>
<feature type="domain" description="EF-hand" evidence="3">
    <location>
        <begin position="19"/>
        <end position="54"/>
    </location>
</feature>
<dbReference type="SUPFAM" id="SSF47473">
    <property type="entry name" value="EF-hand"/>
    <property type="match status" value="1"/>
</dbReference>
<keyword evidence="5" id="KW-1185">Reference proteome</keyword>
<sequence length="173" mass="19710">MDHEIREAAMAYFVNLPRSKKQQAYEFFRSLDSNGDGKINVHEYRAALNRMGITSMNNLGFFKELDKNGNGTLDFEERSSREFISHVLFASTLAPLPSNLCCSCYRNNEFNHHHDHTNFVDNYVLLQSKWRPTSSTPSPSQTTQEPPREQTPPPTNVSFTTTAMQAASTAHMF</sequence>
<evidence type="ECO:0000313" key="4">
    <source>
        <dbReference type="EMBL" id="OMO69000.1"/>
    </source>
</evidence>
<dbReference type="AlphaFoldDB" id="A0A1R3HF79"/>
<evidence type="ECO:0000313" key="5">
    <source>
        <dbReference type="Proteomes" id="UP000188268"/>
    </source>
</evidence>
<dbReference type="Proteomes" id="UP000188268">
    <property type="component" value="Unassembled WGS sequence"/>
</dbReference>
<proteinExistence type="predicted"/>
<dbReference type="Pfam" id="PF13499">
    <property type="entry name" value="EF-hand_7"/>
    <property type="match status" value="1"/>
</dbReference>
<evidence type="ECO:0000259" key="3">
    <source>
        <dbReference type="PROSITE" id="PS50222"/>
    </source>
</evidence>
<dbReference type="GO" id="GO:0005509">
    <property type="term" value="F:calcium ion binding"/>
    <property type="evidence" value="ECO:0007669"/>
    <property type="project" value="InterPro"/>
</dbReference>
<dbReference type="OMA" id="INVHEYR"/>
<evidence type="ECO:0000256" key="1">
    <source>
        <dbReference type="ARBA" id="ARBA00022837"/>
    </source>
</evidence>
<dbReference type="EMBL" id="AWWV01012119">
    <property type="protein sequence ID" value="OMO69000.1"/>
    <property type="molecule type" value="Genomic_DNA"/>
</dbReference>
<dbReference type="Gramene" id="OMO69000">
    <property type="protein sequence ID" value="OMO69000"/>
    <property type="gene ID" value="CCACVL1_19712"/>
</dbReference>
<comment type="caution">
    <text evidence="4">The sequence shown here is derived from an EMBL/GenBank/DDBJ whole genome shotgun (WGS) entry which is preliminary data.</text>
</comment>
<reference evidence="4 5" key="1">
    <citation type="submission" date="2013-09" db="EMBL/GenBank/DDBJ databases">
        <title>Corchorus capsularis genome sequencing.</title>
        <authorList>
            <person name="Alam M."/>
            <person name="Haque M.S."/>
            <person name="Islam M.S."/>
            <person name="Emdad E.M."/>
            <person name="Islam M.M."/>
            <person name="Ahmed B."/>
            <person name="Halim A."/>
            <person name="Hossen Q.M.M."/>
            <person name="Hossain M.Z."/>
            <person name="Ahmed R."/>
            <person name="Khan M.M."/>
            <person name="Islam R."/>
            <person name="Rashid M.M."/>
            <person name="Khan S.A."/>
            <person name="Rahman M.S."/>
            <person name="Alam M."/>
        </authorList>
    </citation>
    <scope>NUCLEOTIDE SEQUENCE [LARGE SCALE GENOMIC DNA]</scope>
    <source>
        <strain evidence="5">cv. CVL-1</strain>
        <tissue evidence="4">Whole seedling</tissue>
    </source>
</reference>
<protein>
    <submittedName>
        <fullName evidence="4">Calcium-binding EF-hand</fullName>
    </submittedName>
</protein>
<feature type="compositionally biased region" description="Low complexity" evidence="2">
    <location>
        <begin position="132"/>
        <end position="145"/>
    </location>
</feature>
<gene>
    <name evidence="4" type="ORF">CCACVL1_19712</name>
</gene>
<accession>A0A1R3HF79</accession>